<gene>
    <name evidence="6" type="primary">LOC100367331</name>
</gene>
<evidence type="ECO:0000259" key="4">
    <source>
        <dbReference type="PROSITE" id="PS50141"/>
    </source>
</evidence>
<feature type="region of interest" description="Disordered" evidence="2">
    <location>
        <begin position="140"/>
        <end position="164"/>
    </location>
</feature>
<organism evidence="5 6">
    <name type="scientific">Saccoglossus kowalevskii</name>
    <name type="common">Acorn worm</name>
    <dbReference type="NCBI Taxonomy" id="10224"/>
    <lineage>
        <taxon>Eukaryota</taxon>
        <taxon>Metazoa</taxon>
        <taxon>Hemichordata</taxon>
        <taxon>Enteropneusta</taxon>
        <taxon>Harrimaniidae</taxon>
        <taxon>Saccoglossus</taxon>
    </lineage>
</organism>
<dbReference type="InterPro" id="IPR014720">
    <property type="entry name" value="dsRBD_dom"/>
</dbReference>
<dbReference type="PANTHER" id="PTHR10910">
    <property type="entry name" value="EUKARYOTE SPECIFIC DSRNA BINDING PROTEIN"/>
    <property type="match status" value="1"/>
</dbReference>
<evidence type="ECO:0000256" key="2">
    <source>
        <dbReference type="SAM" id="MobiDB-lite"/>
    </source>
</evidence>
<proteinExistence type="predicted"/>
<name>A0ABM0GZ87_SACKO</name>
<feature type="domain" description="DRBM" evidence="3">
    <location>
        <begin position="68"/>
        <end position="134"/>
    </location>
</feature>
<feature type="compositionally biased region" description="Low complexity" evidence="2">
    <location>
        <begin position="151"/>
        <end position="164"/>
    </location>
</feature>
<dbReference type="PANTHER" id="PTHR10910:SF62">
    <property type="entry name" value="AT07585P-RELATED"/>
    <property type="match status" value="1"/>
</dbReference>
<feature type="region of interest" description="Disordered" evidence="2">
    <location>
        <begin position="373"/>
        <end position="395"/>
    </location>
</feature>
<keyword evidence="5" id="KW-1185">Reference proteome</keyword>
<accession>A0ABM0GZ87</accession>
<protein>
    <submittedName>
        <fullName evidence="6">Double-stranded RNA-specific editase 1-like</fullName>
    </submittedName>
</protein>
<evidence type="ECO:0000313" key="5">
    <source>
        <dbReference type="Proteomes" id="UP000694865"/>
    </source>
</evidence>
<dbReference type="Gene3D" id="3.30.160.20">
    <property type="match status" value="2"/>
</dbReference>
<dbReference type="PROSITE" id="PS50141">
    <property type="entry name" value="A_DEAMIN_EDITASE"/>
    <property type="match status" value="1"/>
</dbReference>
<dbReference type="GeneID" id="100367331"/>
<dbReference type="Pfam" id="PF00035">
    <property type="entry name" value="dsrm"/>
    <property type="match status" value="2"/>
</dbReference>
<keyword evidence="1" id="KW-0694">RNA-binding</keyword>
<dbReference type="RefSeq" id="XP_002740673.1">
    <property type="nucleotide sequence ID" value="XM_002740627.1"/>
</dbReference>
<dbReference type="Proteomes" id="UP000694865">
    <property type="component" value="Unplaced"/>
</dbReference>
<feature type="domain" description="DRBM" evidence="3">
    <location>
        <begin position="180"/>
        <end position="229"/>
    </location>
</feature>
<feature type="domain" description="A to I editase" evidence="4">
    <location>
        <begin position="288"/>
        <end position="616"/>
    </location>
</feature>
<sequence>MERYQSFAHDVEHFLVESLQGYTLRDDTEKAKNELLQKAMELKTCTDCPVDTTAPASLPAQFTRQTSTGRNALSVLNEVRPGLQFIEVSRSGPPHAPVFVMGVKVDGQYFEGKGCSIKQAKHIVAKQALKFVQSDVEIGGTVDAESGNGDQLSTTSESETLSQSDPTLLLAAYNPGPIIYDTLSESGNGHEKMYTMAVKVGDAVFQGTGANKHQGKMAAARAALSQLNVQSEPTTNHELQMSDHIQKLVYTKFTSITENFTSPYSKRRVLAGIVQTVNNDPQSAQVIAVTTGTKCINGRNLSKRGAAINDCHAEIIARRSLLRYLYSQLEPYLSGVSEGTIFTPRKNKRGFQLRDGVCFHLYISTSPCGDARVFSPHEENEETTDTHPTRKSRGQLRTKIEAGEGTIPIEGSSPIQTWDGVLLGERLLVMSCSDKVSRWNVLGLQGALLSYFIEPIYLKSIIIGSNYHSEHMSRAVIGRSKDITGIPDIYRHTDPALCRTTKQLDDRVPGKAPDYSINWNVADDNVEVINTTTGRTEEQSEHSRLSKRALYLQFRKFAGKLTSLTTKKKEVGRGCNYHEAKIQALEYQSVKRKLEQELQKKGLGTWVKAPSEVDEFDV</sequence>
<evidence type="ECO:0000259" key="3">
    <source>
        <dbReference type="PROSITE" id="PS50137"/>
    </source>
</evidence>
<dbReference type="SMART" id="SM00552">
    <property type="entry name" value="ADEAMc"/>
    <property type="match status" value="1"/>
</dbReference>
<dbReference type="Pfam" id="PF02137">
    <property type="entry name" value="A_deamin"/>
    <property type="match status" value="1"/>
</dbReference>
<dbReference type="PROSITE" id="PS50137">
    <property type="entry name" value="DS_RBD"/>
    <property type="match status" value="2"/>
</dbReference>
<dbReference type="SUPFAM" id="SSF54768">
    <property type="entry name" value="dsRNA-binding domain-like"/>
    <property type="match status" value="2"/>
</dbReference>
<reference evidence="6" key="1">
    <citation type="submission" date="2025-08" db="UniProtKB">
        <authorList>
            <consortium name="RefSeq"/>
        </authorList>
    </citation>
    <scope>IDENTIFICATION</scope>
    <source>
        <tissue evidence="6">Testes</tissue>
    </source>
</reference>
<evidence type="ECO:0000313" key="6">
    <source>
        <dbReference type="RefSeq" id="XP_002740673.1"/>
    </source>
</evidence>
<dbReference type="InterPro" id="IPR002466">
    <property type="entry name" value="A_deamin"/>
</dbReference>
<dbReference type="SMART" id="SM00358">
    <property type="entry name" value="DSRM"/>
    <property type="match status" value="2"/>
</dbReference>
<evidence type="ECO:0000256" key="1">
    <source>
        <dbReference type="PROSITE-ProRule" id="PRU00266"/>
    </source>
</evidence>